<organism evidence="1">
    <name type="scientific">marine sediment metagenome</name>
    <dbReference type="NCBI Taxonomy" id="412755"/>
    <lineage>
        <taxon>unclassified sequences</taxon>
        <taxon>metagenomes</taxon>
        <taxon>ecological metagenomes</taxon>
    </lineage>
</organism>
<sequence>MLKTEITYEYTIRCTQCDWFTNDEGYDEAELPVLPYRNGKCPNCGPAVPHLLSWKRRLAYWWQRRTRKRDNNWMEEVWGPEMAEHLDFVSTLAPLLSDNALPSIGDVIQIPELKNANPD</sequence>
<dbReference type="EMBL" id="LAZR01000882">
    <property type="protein sequence ID" value="KKN55489.1"/>
    <property type="molecule type" value="Genomic_DNA"/>
</dbReference>
<protein>
    <submittedName>
        <fullName evidence="1">Uncharacterized protein</fullName>
    </submittedName>
</protein>
<evidence type="ECO:0000313" key="1">
    <source>
        <dbReference type="EMBL" id="KKN55489.1"/>
    </source>
</evidence>
<dbReference type="AlphaFoldDB" id="A0A0F9RL64"/>
<reference evidence="1" key="1">
    <citation type="journal article" date="2015" name="Nature">
        <title>Complex archaea that bridge the gap between prokaryotes and eukaryotes.</title>
        <authorList>
            <person name="Spang A."/>
            <person name="Saw J.H."/>
            <person name="Jorgensen S.L."/>
            <person name="Zaremba-Niedzwiedzka K."/>
            <person name="Martijn J."/>
            <person name="Lind A.E."/>
            <person name="van Eijk R."/>
            <person name="Schleper C."/>
            <person name="Guy L."/>
            <person name="Ettema T.J."/>
        </authorList>
    </citation>
    <scope>NUCLEOTIDE SEQUENCE</scope>
</reference>
<accession>A0A0F9RL64</accession>
<proteinExistence type="predicted"/>
<name>A0A0F9RL64_9ZZZZ</name>
<comment type="caution">
    <text evidence="1">The sequence shown here is derived from an EMBL/GenBank/DDBJ whole genome shotgun (WGS) entry which is preliminary data.</text>
</comment>
<gene>
    <name evidence="1" type="ORF">LCGC14_0581640</name>
</gene>